<evidence type="ECO:0000256" key="9">
    <source>
        <dbReference type="NCBIfam" id="TIGR01224"/>
    </source>
</evidence>
<dbReference type="GO" id="GO:0046872">
    <property type="term" value="F:metal ion binding"/>
    <property type="evidence" value="ECO:0007669"/>
    <property type="project" value="UniProtKB-KW"/>
</dbReference>
<evidence type="ECO:0000256" key="2">
    <source>
        <dbReference type="ARBA" id="ARBA00012864"/>
    </source>
</evidence>
<dbReference type="InterPro" id="IPR006680">
    <property type="entry name" value="Amidohydro-rel"/>
</dbReference>
<evidence type="ECO:0000259" key="11">
    <source>
        <dbReference type="Pfam" id="PF07969"/>
    </source>
</evidence>
<evidence type="ECO:0000256" key="1">
    <source>
        <dbReference type="ARBA" id="ARBA00005023"/>
    </source>
</evidence>
<comment type="caution">
    <text evidence="12">The sequence shown here is derived from an EMBL/GenBank/DDBJ whole genome shotgun (WGS) entry which is preliminary data.</text>
</comment>
<evidence type="ECO:0000256" key="3">
    <source>
        <dbReference type="ARBA" id="ARBA00022490"/>
    </source>
</evidence>
<dbReference type="AlphaFoldDB" id="A0ABC9TR94"/>
<dbReference type="PANTHER" id="PTHR42752">
    <property type="entry name" value="IMIDAZOLONEPROPIONASE"/>
    <property type="match status" value="1"/>
</dbReference>
<dbReference type="Pfam" id="PF07969">
    <property type="entry name" value="Amidohydro_3"/>
    <property type="match status" value="1"/>
</dbReference>
<evidence type="ECO:0000256" key="6">
    <source>
        <dbReference type="ARBA" id="ARBA00022808"/>
    </source>
</evidence>
<keyword evidence="5" id="KW-0378">Hydrolase</keyword>
<evidence type="ECO:0000256" key="7">
    <source>
        <dbReference type="ARBA" id="ARBA00022833"/>
    </source>
</evidence>
<dbReference type="SUPFAM" id="SSF51556">
    <property type="entry name" value="Metallo-dependent hydrolases"/>
    <property type="match status" value="1"/>
</dbReference>
<name>A0ABC9TR94_CLOSY</name>
<comment type="pathway">
    <text evidence="1">Amino-acid degradation.</text>
</comment>
<dbReference type="GO" id="GO:0005737">
    <property type="term" value="C:cytoplasm"/>
    <property type="evidence" value="ECO:0007669"/>
    <property type="project" value="UniProtKB-UniRule"/>
</dbReference>
<dbReference type="InterPro" id="IPR005920">
    <property type="entry name" value="HutI"/>
</dbReference>
<organism evidence="12 13">
    <name type="scientific">[Clostridium] symbiosum ATCC 14940</name>
    <dbReference type="NCBI Taxonomy" id="411472"/>
    <lineage>
        <taxon>Bacteria</taxon>
        <taxon>Bacillati</taxon>
        <taxon>Bacillota</taxon>
        <taxon>Clostridia</taxon>
        <taxon>Lachnospirales</taxon>
        <taxon>Lachnospiraceae</taxon>
        <taxon>Otoolea</taxon>
    </lineage>
</organism>
<dbReference type="Pfam" id="PF01979">
    <property type="entry name" value="Amidohydro_1"/>
    <property type="match status" value="1"/>
</dbReference>
<dbReference type="GO" id="GO:0050480">
    <property type="term" value="F:imidazolonepropionase activity"/>
    <property type="evidence" value="ECO:0007669"/>
    <property type="project" value="UniProtKB-UniRule"/>
</dbReference>
<gene>
    <name evidence="12" type="ORF">CLOSYM_04681</name>
</gene>
<keyword evidence="3" id="KW-0963">Cytoplasm</keyword>
<dbReference type="InterPro" id="IPR013108">
    <property type="entry name" value="Amidohydro_3"/>
</dbReference>
<feature type="domain" description="Amidohydrolase 3" evidence="11">
    <location>
        <begin position="67"/>
        <end position="98"/>
    </location>
</feature>
<dbReference type="GO" id="GO:0019556">
    <property type="term" value="P:L-histidine catabolic process to glutamate and formamide"/>
    <property type="evidence" value="ECO:0007669"/>
    <property type="project" value="UniProtKB-UniRule"/>
</dbReference>
<dbReference type="EMBL" id="AWSU01000371">
    <property type="protein sequence ID" value="ERI73772.1"/>
    <property type="molecule type" value="Genomic_DNA"/>
</dbReference>
<evidence type="ECO:0000256" key="8">
    <source>
        <dbReference type="ARBA" id="ARBA00023004"/>
    </source>
</evidence>
<proteinExistence type="predicted"/>
<evidence type="ECO:0000259" key="10">
    <source>
        <dbReference type="Pfam" id="PF01979"/>
    </source>
</evidence>
<keyword evidence="8" id="KW-0408">Iron</keyword>
<sequence length="423" mass="45770">MMDNGKKVLLIHNARQLLTMEGDHNNDIGLIEGGSVLIRDGLIEAAGKTGDIEKLAGGLRAGGTEVETIDASGKVVLPGFIDCHTHVTFGGSRVAAYAVSVVDDNPETLAKKGIPSGIYASVNMTINLPKEELKAQTKRRLENMFMNGTTTLEGKSGYGLTMESELRMLEVNRELNEELPLDIFSTFLGAHGWTEGMKKEVYIDLLCKEMIPRVAGEKLAVCNDIWCDEGHYTAKECETVLAAGRDYGLAPRIHTDAYSYIGGSDLAADMHMLSADHLNYTPVSVFQKLKDADVTGVLLVGTDFAVNHPKQVDPRPMLDIGMDLGLATNCCPGCWCESMIFILVLACRQHGFSAEEALRAATKGAAKAMGLKDRGSLTPGKLADLLILDTDTYEDLIYKYGRNPIETIIKKGKVAAKGGILCI</sequence>
<dbReference type="EC" id="3.5.2.7" evidence="2 9"/>
<reference evidence="12 13" key="1">
    <citation type="submission" date="2013-07" db="EMBL/GenBank/DDBJ databases">
        <authorList>
            <person name="Weinstock G."/>
            <person name="Sodergren E."/>
            <person name="Wylie T."/>
            <person name="Fulton L."/>
            <person name="Fulton R."/>
            <person name="Fronick C."/>
            <person name="O'Laughlin M."/>
            <person name="Godfrey J."/>
            <person name="Miner T."/>
            <person name="Herter B."/>
            <person name="Appelbaum E."/>
            <person name="Cordes M."/>
            <person name="Lek S."/>
            <person name="Wollam A."/>
            <person name="Pepin K.H."/>
            <person name="Palsikar V.B."/>
            <person name="Mitreva M."/>
            <person name="Wilson R.K."/>
        </authorList>
    </citation>
    <scope>NUCLEOTIDE SEQUENCE [LARGE SCALE GENOMIC DNA]</scope>
    <source>
        <strain evidence="12 13">ATCC 14940</strain>
    </source>
</reference>
<accession>A0ABC9TR94</accession>
<evidence type="ECO:0000313" key="13">
    <source>
        <dbReference type="Proteomes" id="UP000016491"/>
    </source>
</evidence>
<protein>
    <recommendedName>
        <fullName evidence="2 9">Imidazolonepropionase</fullName>
        <ecNumber evidence="2 9">3.5.2.7</ecNumber>
    </recommendedName>
</protein>
<dbReference type="SUPFAM" id="SSF51338">
    <property type="entry name" value="Composite domain of metallo-dependent hydrolases"/>
    <property type="match status" value="1"/>
</dbReference>
<dbReference type="InterPro" id="IPR032466">
    <property type="entry name" value="Metal_Hydrolase"/>
</dbReference>
<evidence type="ECO:0000256" key="4">
    <source>
        <dbReference type="ARBA" id="ARBA00022723"/>
    </source>
</evidence>
<dbReference type="Gene3D" id="3.20.20.140">
    <property type="entry name" value="Metal-dependent hydrolases"/>
    <property type="match status" value="1"/>
</dbReference>
<evidence type="ECO:0000313" key="12">
    <source>
        <dbReference type="EMBL" id="ERI73772.1"/>
    </source>
</evidence>
<keyword evidence="7" id="KW-0862">Zinc</keyword>
<dbReference type="Gene3D" id="2.30.40.10">
    <property type="entry name" value="Urease, subunit C, domain 1"/>
    <property type="match status" value="1"/>
</dbReference>
<evidence type="ECO:0000256" key="5">
    <source>
        <dbReference type="ARBA" id="ARBA00022801"/>
    </source>
</evidence>
<dbReference type="InterPro" id="IPR011059">
    <property type="entry name" value="Metal-dep_hydrolase_composite"/>
</dbReference>
<keyword evidence="6" id="KW-0369">Histidine metabolism</keyword>
<dbReference type="PANTHER" id="PTHR42752:SF1">
    <property type="entry name" value="IMIDAZOLONEPROPIONASE-RELATED"/>
    <property type="match status" value="1"/>
</dbReference>
<feature type="domain" description="Amidohydrolase-related" evidence="10">
    <location>
        <begin position="306"/>
        <end position="414"/>
    </location>
</feature>
<keyword evidence="4" id="KW-0479">Metal-binding</keyword>
<dbReference type="Proteomes" id="UP000016491">
    <property type="component" value="Unassembled WGS sequence"/>
</dbReference>
<dbReference type="NCBIfam" id="TIGR01224">
    <property type="entry name" value="hutI"/>
    <property type="match status" value="1"/>
</dbReference>